<keyword evidence="2" id="KW-1185">Reference proteome</keyword>
<name>A0A7Z0I043_9RHOB</name>
<dbReference type="Proteomes" id="UP000529417">
    <property type="component" value="Unassembled WGS sequence"/>
</dbReference>
<sequence length="59" mass="6918">MMDRQNFLEQLGAKITFKRPRNAETEGAELEFIGSDRLRRRIDDLCLGARQPARSVFRH</sequence>
<dbReference type="EMBL" id="JACBXS010000020">
    <property type="protein sequence ID" value="NYS25466.1"/>
    <property type="molecule type" value="Genomic_DNA"/>
</dbReference>
<evidence type="ECO:0000313" key="2">
    <source>
        <dbReference type="Proteomes" id="UP000529417"/>
    </source>
</evidence>
<accession>A0A7Z0I043</accession>
<organism evidence="1 2">
    <name type="scientific">Rhabdonatronobacter sediminivivens</name>
    <dbReference type="NCBI Taxonomy" id="2743469"/>
    <lineage>
        <taxon>Bacteria</taxon>
        <taxon>Pseudomonadati</taxon>
        <taxon>Pseudomonadota</taxon>
        <taxon>Alphaproteobacteria</taxon>
        <taxon>Rhodobacterales</taxon>
        <taxon>Paracoccaceae</taxon>
        <taxon>Rhabdonatronobacter</taxon>
    </lineage>
</organism>
<comment type="caution">
    <text evidence="1">The sequence shown here is derived from an EMBL/GenBank/DDBJ whole genome shotgun (WGS) entry which is preliminary data.</text>
</comment>
<gene>
    <name evidence="1" type="ORF">HUK65_10720</name>
</gene>
<proteinExistence type="predicted"/>
<evidence type="ECO:0000313" key="1">
    <source>
        <dbReference type="EMBL" id="NYS25466.1"/>
    </source>
</evidence>
<dbReference type="AlphaFoldDB" id="A0A7Z0I043"/>
<protein>
    <submittedName>
        <fullName evidence="1">Uncharacterized protein</fullName>
    </submittedName>
</protein>
<dbReference type="RefSeq" id="WP_179906189.1">
    <property type="nucleotide sequence ID" value="NZ_JACBXS010000020.1"/>
</dbReference>
<reference evidence="1 2" key="1">
    <citation type="journal article" date="2000" name="Arch. Microbiol.">
        <title>Rhodobaca bogoriensis gen. nov. and sp. nov., an alkaliphilic purple nonsulfur bacterium from African Rift Valley soda lakes.</title>
        <authorList>
            <person name="Milford A.D."/>
            <person name="Achenbach L.A."/>
            <person name="Jung D.O."/>
            <person name="Madigan M.T."/>
        </authorList>
    </citation>
    <scope>NUCLEOTIDE SEQUENCE [LARGE SCALE GENOMIC DNA]</scope>
    <source>
        <strain evidence="1 2">2376</strain>
    </source>
</reference>